<keyword evidence="3" id="KW-1185">Reference proteome</keyword>
<accession>A0A0R3TD12</accession>
<gene>
    <name evidence="2" type="ORF">HNAJ_LOCUS4952</name>
</gene>
<feature type="region of interest" description="Disordered" evidence="1">
    <location>
        <begin position="28"/>
        <end position="57"/>
    </location>
</feature>
<evidence type="ECO:0000256" key="1">
    <source>
        <dbReference type="SAM" id="MobiDB-lite"/>
    </source>
</evidence>
<evidence type="ECO:0000313" key="3">
    <source>
        <dbReference type="Proteomes" id="UP000278807"/>
    </source>
</evidence>
<dbReference type="OrthoDB" id="5419617at2759"/>
<evidence type="ECO:0000313" key="2">
    <source>
        <dbReference type="EMBL" id="VDO00812.1"/>
    </source>
</evidence>
<proteinExistence type="predicted"/>
<dbReference type="EMBL" id="UZAE01003864">
    <property type="protein sequence ID" value="VDO00812.1"/>
    <property type="molecule type" value="Genomic_DNA"/>
</dbReference>
<dbReference type="WBParaSite" id="HNAJ_0000495101-mRNA-1">
    <property type="protein sequence ID" value="HNAJ_0000495101-mRNA-1"/>
    <property type="gene ID" value="HNAJ_0000495101"/>
</dbReference>
<reference evidence="2 3" key="2">
    <citation type="submission" date="2018-11" db="EMBL/GenBank/DDBJ databases">
        <authorList>
            <consortium name="Pathogen Informatics"/>
        </authorList>
    </citation>
    <scope>NUCLEOTIDE SEQUENCE [LARGE SCALE GENOMIC DNA]</scope>
</reference>
<organism evidence="4">
    <name type="scientific">Rodentolepis nana</name>
    <name type="common">Dwarf tapeworm</name>
    <name type="synonym">Hymenolepis nana</name>
    <dbReference type="NCBI Taxonomy" id="102285"/>
    <lineage>
        <taxon>Eukaryota</taxon>
        <taxon>Metazoa</taxon>
        <taxon>Spiralia</taxon>
        <taxon>Lophotrochozoa</taxon>
        <taxon>Platyhelminthes</taxon>
        <taxon>Cestoda</taxon>
        <taxon>Eucestoda</taxon>
        <taxon>Cyclophyllidea</taxon>
        <taxon>Hymenolepididae</taxon>
        <taxon>Rodentolepis</taxon>
    </lineage>
</organism>
<reference evidence="4" key="1">
    <citation type="submission" date="2017-02" db="UniProtKB">
        <authorList>
            <consortium name="WormBaseParasite"/>
        </authorList>
    </citation>
    <scope>IDENTIFICATION</scope>
</reference>
<name>A0A0R3TD12_RODNA</name>
<dbReference type="AlphaFoldDB" id="A0A0R3TD12"/>
<sequence length="182" mass="20882">MKALIRTEFQTSRCNEIEARTKEKQWTVALSRSEENSRSQGATNLNNKRETVDSGTLRHSRLAKNQKQWTVALFDIARRNSGQWHSPTYPAFQTSRFNELKARTTEKQWTVALSDIADYENRPLMSLDYVPNTIAYKHLHRLGKCCAGSVCEGDDDDDDDDDEIADVRGMLENVGEFNKVHQ</sequence>
<protein>
    <submittedName>
        <fullName evidence="2 4">Uncharacterized protein</fullName>
    </submittedName>
</protein>
<dbReference type="Proteomes" id="UP000278807">
    <property type="component" value="Unassembled WGS sequence"/>
</dbReference>
<evidence type="ECO:0000313" key="4">
    <source>
        <dbReference type="WBParaSite" id="HNAJ_0000495101-mRNA-1"/>
    </source>
</evidence>